<name>A0A0R1NKU4_9LACO</name>
<dbReference type="SUPFAM" id="SSF53067">
    <property type="entry name" value="Actin-like ATPase domain"/>
    <property type="match status" value="2"/>
</dbReference>
<dbReference type="Gene3D" id="3.30.420.40">
    <property type="match status" value="2"/>
</dbReference>
<dbReference type="Proteomes" id="UP000051439">
    <property type="component" value="Unassembled WGS sequence"/>
</dbReference>
<dbReference type="PANTHER" id="PTHR11735">
    <property type="entry name" value="TRNA N6-ADENOSINE THREONYLCARBAMOYLTRANSFERASE"/>
    <property type="match status" value="1"/>
</dbReference>
<evidence type="ECO:0000259" key="1">
    <source>
        <dbReference type="Pfam" id="PF00814"/>
    </source>
</evidence>
<dbReference type="GO" id="GO:0002949">
    <property type="term" value="P:tRNA threonylcarbamoyladenosine modification"/>
    <property type="evidence" value="ECO:0007669"/>
    <property type="project" value="InterPro"/>
</dbReference>
<dbReference type="GO" id="GO:0005829">
    <property type="term" value="C:cytosol"/>
    <property type="evidence" value="ECO:0007669"/>
    <property type="project" value="TreeGrafter"/>
</dbReference>
<accession>A0A0R1NKU4</accession>
<keyword evidence="3" id="KW-1185">Reference proteome</keyword>
<evidence type="ECO:0000313" key="2">
    <source>
        <dbReference type="EMBL" id="KRL20473.1"/>
    </source>
</evidence>
<dbReference type="InterPro" id="IPR043129">
    <property type="entry name" value="ATPase_NBD"/>
</dbReference>
<dbReference type="InterPro" id="IPR000905">
    <property type="entry name" value="Gcp-like_dom"/>
</dbReference>
<evidence type="ECO:0000313" key="3">
    <source>
        <dbReference type="Proteomes" id="UP000051439"/>
    </source>
</evidence>
<dbReference type="NCBIfam" id="TIGR03725">
    <property type="entry name" value="T6A_YeaZ"/>
    <property type="match status" value="1"/>
</dbReference>
<reference evidence="2 3" key="1">
    <citation type="journal article" date="2015" name="Genome Announc.">
        <title>Expanding the biotechnology potential of lactobacilli through comparative genomics of 213 strains and associated genera.</title>
        <authorList>
            <person name="Sun Z."/>
            <person name="Harris H.M."/>
            <person name="McCann A."/>
            <person name="Guo C."/>
            <person name="Argimon S."/>
            <person name="Zhang W."/>
            <person name="Yang X."/>
            <person name="Jeffery I.B."/>
            <person name="Cooney J.C."/>
            <person name="Kagawa T.F."/>
            <person name="Liu W."/>
            <person name="Song Y."/>
            <person name="Salvetti E."/>
            <person name="Wrobel A."/>
            <person name="Rasinkangas P."/>
            <person name="Parkhill J."/>
            <person name="Rea M.C."/>
            <person name="O'Sullivan O."/>
            <person name="Ritari J."/>
            <person name="Douillard F.P."/>
            <person name="Paul Ross R."/>
            <person name="Yang R."/>
            <person name="Briner A.E."/>
            <person name="Felis G.E."/>
            <person name="de Vos W.M."/>
            <person name="Barrangou R."/>
            <person name="Klaenhammer T.R."/>
            <person name="Caufield P.W."/>
            <person name="Cui Y."/>
            <person name="Zhang H."/>
            <person name="O'Toole P.W."/>
        </authorList>
    </citation>
    <scope>NUCLEOTIDE SEQUENCE [LARGE SCALE GENOMIC DNA]</scope>
    <source>
        <strain evidence="2 3">DSM 19906</strain>
    </source>
</reference>
<sequence>MKILAIDTSNRPLSVAVMDDDNLLAETTLTTHRKHAEFLMPVIEDLVKKADLVPTDLDRVVVAAGPGSYTGIRMAVTAAKTIAATLHIELTMVSSLLTLCLNVSRPNVFLNPIFDGRNQNMFTGLYKLDDTGRPVTVIEDQHTNLTDWVKLLNHYDEKIMIMGDTAAFESQLRESLADRLIIADKLTDIPNAARLGNYGRSLAPVSNIDAVVPRYLRLTKAEADWQKVHPNEDTHHYVEKI</sequence>
<comment type="caution">
    <text evidence="2">The sequence shown here is derived from an EMBL/GenBank/DDBJ whole genome shotgun (WGS) entry which is preliminary data.</text>
</comment>
<dbReference type="CDD" id="cd24032">
    <property type="entry name" value="ASKHA_NBD_TsaB"/>
    <property type="match status" value="1"/>
</dbReference>
<dbReference type="RefSeq" id="WP_054655610.1">
    <property type="nucleotide sequence ID" value="NZ_AZEB01000026.1"/>
</dbReference>
<dbReference type="PATRIC" id="fig|1423766.4.peg.1541"/>
<feature type="domain" description="Gcp-like" evidence="1">
    <location>
        <begin position="31"/>
        <end position="162"/>
    </location>
</feature>
<organism evidence="2 3">
    <name type="scientific">Lentilactobacillus kisonensis DSM 19906 = JCM 15041</name>
    <dbReference type="NCBI Taxonomy" id="1423766"/>
    <lineage>
        <taxon>Bacteria</taxon>
        <taxon>Bacillati</taxon>
        <taxon>Bacillota</taxon>
        <taxon>Bacilli</taxon>
        <taxon>Lactobacillales</taxon>
        <taxon>Lactobacillaceae</taxon>
        <taxon>Lentilactobacillus</taxon>
    </lineage>
</organism>
<dbReference type="InterPro" id="IPR022496">
    <property type="entry name" value="T6A_TsaB"/>
</dbReference>
<dbReference type="AlphaFoldDB" id="A0A0R1NKU4"/>
<dbReference type="Pfam" id="PF00814">
    <property type="entry name" value="TsaD"/>
    <property type="match status" value="1"/>
</dbReference>
<gene>
    <name evidence="2" type="ORF">FC98_GL001487</name>
</gene>
<dbReference type="EMBL" id="AZEB01000026">
    <property type="protein sequence ID" value="KRL20473.1"/>
    <property type="molecule type" value="Genomic_DNA"/>
</dbReference>
<proteinExistence type="predicted"/>
<protein>
    <submittedName>
        <fullName evidence="2">Universal bacterial protein YeaZ</fullName>
    </submittedName>
</protein>
<dbReference type="PANTHER" id="PTHR11735:SF11">
    <property type="entry name" value="TRNA THREONYLCARBAMOYLADENOSINE BIOSYNTHESIS PROTEIN TSAB"/>
    <property type="match status" value="1"/>
</dbReference>